<dbReference type="PANTHER" id="PTHR14819:SF5">
    <property type="entry name" value="INTERFERON-INDUCED VERY LARGE GTPASE 1"/>
    <property type="match status" value="1"/>
</dbReference>
<sequence length="361" mass="42164">MSFLSTLRSRISCQGATSVTTFAAFLCHKIEPALRQAVYERTAKDIAEDMQKSPDFQGSRANLEVCILRYLAEQENFEYFNQYLRCPKEFCESYIETRVRNYCLDGSRRLGMLLESSLDILYRNILSAVSLSARIVKDRKDREDKISLWLDEFCRELSEVINLPRSDLKGIEHQEVTDMEFLSSAMAEALDDLRDRLMKELAESKLSLFPRQPHTILAEHFSGCWEQCPFCGAVCTNTMQNHDGDHQVVYHRPQALMGWRWIGTEQLIIDICSSLVSSNCFFQISDNEKFLYKRYRDAGPPYSTWKILPDPSMQAYWKWFVSHFRTQLEALYNQKFQGRGEIPEAWQRITKEEALSELDKR</sequence>
<dbReference type="Ensembl" id="ENSSCAT00000019372.1">
    <property type="protein sequence ID" value="ENSSCAP00000017298.1"/>
    <property type="gene ID" value="ENSSCAG00000012577.1"/>
</dbReference>
<name>A0A8C9NC14_SERCA</name>
<dbReference type="InterPro" id="IPR052986">
    <property type="entry name" value="VLIG_GTPase"/>
</dbReference>
<dbReference type="AlphaFoldDB" id="A0A8C9NC14"/>
<reference evidence="1" key="1">
    <citation type="submission" date="2025-08" db="UniProtKB">
        <authorList>
            <consortium name="Ensembl"/>
        </authorList>
    </citation>
    <scope>IDENTIFICATION</scope>
</reference>
<organism evidence="1 2">
    <name type="scientific">Serinus canaria</name>
    <name type="common">Island canary</name>
    <name type="synonym">Fringilla canaria</name>
    <dbReference type="NCBI Taxonomy" id="9135"/>
    <lineage>
        <taxon>Eukaryota</taxon>
        <taxon>Metazoa</taxon>
        <taxon>Chordata</taxon>
        <taxon>Craniata</taxon>
        <taxon>Vertebrata</taxon>
        <taxon>Euteleostomi</taxon>
        <taxon>Archelosauria</taxon>
        <taxon>Archosauria</taxon>
        <taxon>Dinosauria</taxon>
        <taxon>Saurischia</taxon>
        <taxon>Theropoda</taxon>
        <taxon>Coelurosauria</taxon>
        <taxon>Aves</taxon>
        <taxon>Neognathae</taxon>
        <taxon>Neoaves</taxon>
        <taxon>Telluraves</taxon>
        <taxon>Australaves</taxon>
        <taxon>Passeriformes</taxon>
        <taxon>Passeroidea</taxon>
        <taxon>Fringillidae</taxon>
        <taxon>Carduelinae</taxon>
        <taxon>Serinus</taxon>
    </lineage>
</organism>
<evidence type="ECO:0000313" key="1">
    <source>
        <dbReference type="Ensembl" id="ENSSCAP00000017298.1"/>
    </source>
</evidence>
<dbReference type="OMA" id="HHKRFIN"/>
<protein>
    <recommendedName>
        <fullName evidence="3">Interferon-induced very large GTPase 1</fullName>
    </recommendedName>
</protein>
<dbReference type="Proteomes" id="UP000694409">
    <property type="component" value="Unassembled WGS sequence"/>
</dbReference>
<reference evidence="1" key="2">
    <citation type="submission" date="2025-09" db="UniProtKB">
        <authorList>
            <consortium name="Ensembl"/>
        </authorList>
    </citation>
    <scope>IDENTIFICATION</scope>
</reference>
<dbReference type="PANTHER" id="PTHR14819">
    <property type="entry name" value="GTP-BINDING"/>
    <property type="match status" value="1"/>
</dbReference>
<keyword evidence="2" id="KW-1185">Reference proteome</keyword>
<accession>A0A8C9NC14</accession>
<evidence type="ECO:0008006" key="3">
    <source>
        <dbReference type="Google" id="ProtNLM"/>
    </source>
</evidence>
<dbReference type="GeneTree" id="ENSGT00940000154393"/>
<proteinExistence type="predicted"/>
<evidence type="ECO:0000313" key="2">
    <source>
        <dbReference type="Proteomes" id="UP000694409"/>
    </source>
</evidence>